<evidence type="ECO:0000256" key="3">
    <source>
        <dbReference type="ARBA" id="ARBA00022448"/>
    </source>
</evidence>
<evidence type="ECO:0000256" key="1">
    <source>
        <dbReference type="ARBA" id="ARBA00004571"/>
    </source>
</evidence>
<protein>
    <submittedName>
        <fullName evidence="12">Porin</fullName>
    </submittedName>
</protein>
<comment type="caution">
    <text evidence="12">The sequence shown here is derived from an EMBL/GenBank/DDBJ whole genome shotgun (WGS) entry which is preliminary data.</text>
</comment>
<keyword evidence="6" id="KW-0732">Signal</keyword>
<dbReference type="GO" id="GO:0046930">
    <property type="term" value="C:pore complex"/>
    <property type="evidence" value="ECO:0007669"/>
    <property type="project" value="UniProtKB-KW"/>
</dbReference>
<keyword evidence="5" id="KW-0812">Transmembrane</keyword>
<sequence>MPMRPQAVRSASPISGTGLATRLGAIPRAFPTIVCAALTGLPAAAWAQSSVQLYGELDTGVAYVNNVGGHAQYRLTTGTIDGSYWGLQGSEDLGGGARAIFRLERGISVATGEGLNDHPMYVGIGSDTLGIVTFGRQYDSIHDYFQTFTLTGNAGGTAFAHLLDNDNANNSFLASNSVKYTSANYGGFSFGGLYAFSNQAGAFSDNRAYSVGANYSMGSFNAGAAYLHNNGRGNTTSGAYDSLTLPGSAANSVFTANVQQQNTFGVGMSYELGEFTLSGAFSRAINSGVTDADTGDLMPSLALNNYEINGIYRLTPAIMLAGMYVYTNGGGAHWHEGGLQVDYLLSKRTDIYLESIYQRASSGAPAVINTNDPSSGRNQLMIGTGIRHRF</sequence>
<dbReference type="STRING" id="1777144.AWB83_01339"/>
<dbReference type="InterPro" id="IPR033900">
    <property type="entry name" value="Gram_neg_porin_domain"/>
</dbReference>
<evidence type="ECO:0000256" key="10">
    <source>
        <dbReference type="ARBA" id="ARBA00023237"/>
    </source>
</evidence>
<evidence type="ECO:0000256" key="5">
    <source>
        <dbReference type="ARBA" id="ARBA00022692"/>
    </source>
</evidence>
<keyword evidence="9" id="KW-0472">Membrane</keyword>
<dbReference type="EMBL" id="FCOB02000005">
    <property type="protein sequence ID" value="SAK52996.1"/>
    <property type="molecule type" value="Genomic_DNA"/>
</dbReference>
<evidence type="ECO:0000256" key="7">
    <source>
        <dbReference type="ARBA" id="ARBA00023065"/>
    </source>
</evidence>
<accession>A0A158A5T4</accession>
<comment type="subcellular location">
    <subcellularLocation>
        <location evidence="1">Cell outer membrane</location>
        <topology evidence="1">Multi-pass membrane protein</topology>
    </subcellularLocation>
</comment>
<keyword evidence="8" id="KW-0626">Porin</keyword>
<keyword evidence="7" id="KW-0406">Ion transport</keyword>
<evidence type="ECO:0000256" key="2">
    <source>
        <dbReference type="ARBA" id="ARBA00011233"/>
    </source>
</evidence>
<dbReference type="PANTHER" id="PTHR34501:SF9">
    <property type="entry name" value="MAJOR OUTER MEMBRANE PROTEIN P.IA"/>
    <property type="match status" value="1"/>
</dbReference>
<keyword evidence="13" id="KW-1185">Reference proteome</keyword>
<dbReference type="GO" id="GO:0009279">
    <property type="term" value="C:cell outer membrane"/>
    <property type="evidence" value="ECO:0007669"/>
    <property type="project" value="UniProtKB-SubCell"/>
</dbReference>
<evidence type="ECO:0000313" key="12">
    <source>
        <dbReference type="EMBL" id="SAK52996.1"/>
    </source>
</evidence>
<keyword evidence="10" id="KW-0998">Cell outer membrane</keyword>
<evidence type="ECO:0000259" key="11">
    <source>
        <dbReference type="Pfam" id="PF13609"/>
    </source>
</evidence>
<dbReference type="SUPFAM" id="SSF56935">
    <property type="entry name" value="Porins"/>
    <property type="match status" value="1"/>
</dbReference>
<proteinExistence type="predicted"/>
<dbReference type="InterPro" id="IPR023614">
    <property type="entry name" value="Porin_dom_sf"/>
</dbReference>
<dbReference type="GO" id="GO:0006811">
    <property type="term" value="P:monoatomic ion transport"/>
    <property type="evidence" value="ECO:0007669"/>
    <property type="project" value="UniProtKB-KW"/>
</dbReference>
<comment type="subunit">
    <text evidence="2">Homotrimer.</text>
</comment>
<dbReference type="PANTHER" id="PTHR34501">
    <property type="entry name" value="PROTEIN YDDL-RELATED"/>
    <property type="match status" value="1"/>
</dbReference>
<evidence type="ECO:0000313" key="13">
    <source>
        <dbReference type="Proteomes" id="UP000054978"/>
    </source>
</evidence>
<evidence type="ECO:0000256" key="4">
    <source>
        <dbReference type="ARBA" id="ARBA00022452"/>
    </source>
</evidence>
<name>A0A158A5T4_9BURK</name>
<dbReference type="InterPro" id="IPR002299">
    <property type="entry name" value="Porin_Neis"/>
</dbReference>
<dbReference type="RefSeq" id="WP_244197609.1">
    <property type="nucleotide sequence ID" value="NZ_FCOB02000005.1"/>
</dbReference>
<dbReference type="CDD" id="cd00342">
    <property type="entry name" value="gram_neg_porins"/>
    <property type="match status" value="1"/>
</dbReference>
<dbReference type="GO" id="GO:0015288">
    <property type="term" value="F:porin activity"/>
    <property type="evidence" value="ECO:0007669"/>
    <property type="project" value="UniProtKB-KW"/>
</dbReference>
<dbReference type="AlphaFoldDB" id="A0A158A5T4"/>
<evidence type="ECO:0000256" key="9">
    <source>
        <dbReference type="ARBA" id="ARBA00023136"/>
    </source>
</evidence>
<feature type="domain" description="Porin" evidence="11">
    <location>
        <begin position="36"/>
        <end position="356"/>
    </location>
</feature>
<keyword evidence="3" id="KW-0813">Transport</keyword>
<organism evidence="12 13">
    <name type="scientific">Caballeronia ptereochthonis</name>
    <dbReference type="NCBI Taxonomy" id="1777144"/>
    <lineage>
        <taxon>Bacteria</taxon>
        <taxon>Pseudomonadati</taxon>
        <taxon>Pseudomonadota</taxon>
        <taxon>Betaproteobacteria</taxon>
        <taxon>Burkholderiales</taxon>
        <taxon>Burkholderiaceae</taxon>
        <taxon>Caballeronia</taxon>
    </lineage>
</organism>
<dbReference type="Proteomes" id="UP000054978">
    <property type="component" value="Unassembled WGS sequence"/>
</dbReference>
<evidence type="ECO:0000256" key="8">
    <source>
        <dbReference type="ARBA" id="ARBA00023114"/>
    </source>
</evidence>
<dbReference type="Pfam" id="PF13609">
    <property type="entry name" value="Porin_4"/>
    <property type="match status" value="1"/>
</dbReference>
<evidence type="ECO:0000256" key="6">
    <source>
        <dbReference type="ARBA" id="ARBA00022729"/>
    </source>
</evidence>
<dbReference type="PRINTS" id="PR00184">
    <property type="entry name" value="NEISSPPORIN"/>
</dbReference>
<keyword evidence="4" id="KW-1134">Transmembrane beta strand</keyword>
<dbReference type="InterPro" id="IPR050298">
    <property type="entry name" value="Gram-neg_bact_OMP"/>
</dbReference>
<dbReference type="Gene3D" id="2.40.160.10">
    <property type="entry name" value="Porin"/>
    <property type="match status" value="1"/>
</dbReference>
<reference evidence="12" key="1">
    <citation type="submission" date="2016-01" db="EMBL/GenBank/DDBJ databases">
        <authorList>
            <person name="Peeters C."/>
        </authorList>
    </citation>
    <scope>NUCLEOTIDE SEQUENCE [LARGE SCALE GENOMIC DNA]</scope>
    <source>
        <strain evidence="12">LMG 29326</strain>
    </source>
</reference>
<gene>
    <name evidence="12" type="ORF">AWB83_01339</name>
</gene>